<reference evidence="1" key="1">
    <citation type="submission" date="2022-04" db="EMBL/GenBank/DDBJ databases">
        <title>Chromosome-scale genome assembly of Holotrichia oblita Faldermann.</title>
        <authorList>
            <person name="Rongchong L."/>
        </authorList>
    </citation>
    <scope>NUCLEOTIDE SEQUENCE</scope>
    <source>
        <strain evidence="1">81SQS9</strain>
    </source>
</reference>
<proteinExistence type="predicted"/>
<protein>
    <submittedName>
        <fullName evidence="1">Portabella</fullName>
    </submittedName>
</protein>
<evidence type="ECO:0000313" key="2">
    <source>
        <dbReference type="Proteomes" id="UP001056778"/>
    </source>
</evidence>
<accession>A0ACB9T4G1</accession>
<evidence type="ECO:0000313" key="1">
    <source>
        <dbReference type="EMBL" id="KAI4461634.1"/>
    </source>
</evidence>
<sequence length="453" mass="49418">MTWRITCPSLYNLLSNNKTVSVPIIPDYLFSKDMKSSLMNRVSLSPIQRKFEDLENDNGPLAALLASKAFVQLIFTPLVGYLTGLVGYNLPLLLGCCNMLIAALLFAYGQSYGVLVLARALHGSSSAAVAISGMCILADTVPKESRFRLMPLAFGGIALGVLIGYPLGGAAYQFIGKSAPFLFIATFTAINIVLQVWSLNERDLKEVVVPFNCIQWLELLKYHKTLIAAGAICISTCTMAILEPCIPIWLMAHFDPPPTKWQLGAVFIPDSIGYFIGCHFTGLLPITPWRLALSSLILIGLSCCAIPLANVISDLSLPHFGLGLGVGAIDASLVPLMASLVDLRGGTHYGVIYAFQQAMVSMAYCFGPLLAGQTVHQLGFPWLIRIAGFINIIFCPLLLHLEKLSVRTNYIQIKKESIFKLFIVLQEKSPLHEEDSLPSYSTLDDAPTSGNWK</sequence>
<comment type="caution">
    <text evidence="1">The sequence shown here is derived from an EMBL/GenBank/DDBJ whole genome shotgun (WGS) entry which is preliminary data.</text>
</comment>
<gene>
    <name evidence="1" type="ORF">MML48_5g00000809</name>
</gene>
<organism evidence="1 2">
    <name type="scientific">Holotrichia oblita</name>
    <name type="common">Chafer beetle</name>
    <dbReference type="NCBI Taxonomy" id="644536"/>
    <lineage>
        <taxon>Eukaryota</taxon>
        <taxon>Metazoa</taxon>
        <taxon>Ecdysozoa</taxon>
        <taxon>Arthropoda</taxon>
        <taxon>Hexapoda</taxon>
        <taxon>Insecta</taxon>
        <taxon>Pterygota</taxon>
        <taxon>Neoptera</taxon>
        <taxon>Endopterygota</taxon>
        <taxon>Coleoptera</taxon>
        <taxon>Polyphaga</taxon>
        <taxon>Scarabaeiformia</taxon>
        <taxon>Scarabaeidae</taxon>
        <taxon>Melolonthinae</taxon>
        <taxon>Holotrichia</taxon>
    </lineage>
</organism>
<dbReference type="EMBL" id="CM043019">
    <property type="protein sequence ID" value="KAI4461634.1"/>
    <property type="molecule type" value="Genomic_DNA"/>
</dbReference>
<name>A0ACB9T4G1_HOLOL</name>
<keyword evidence="2" id="KW-1185">Reference proteome</keyword>
<dbReference type="Proteomes" id="UP001056778">
    <property type="component" value="Chromosome 5"/>
</dbReference>